<organism evidence="2 3">
    <name type="scientific">Fodinicola feengrottensis</name>
    <dbReference type="NCBI Taxonomy" id="435914"/>
    <lineage>
        <taxon>Bacteria</taxon>
        <taxon>Bacillati</taxon>
        <taxon>Actinomycetota</taxon>
        <taxon>Actinomycetes</taxon>
        <taxon>Mycobacteriales</taxon>
        <taxon>Fodinicola</taxon>
    </lineage>
</organism>
<keyword evidence="3" id="KW-1185">Reference proteome</keyword>
<sequence length="181" mass="20144">MKTVFPHDTEVALAAAAALVNTLDGDQELMPDLAALDAFVHDQGWTGSRTHDLAELRAVRDLRPRLREIWEVDADRVVEIVNDLLASARALPQLVRHDSWDYHLHATTADAPLASRMAVEAAMGLVDVVREKELGRLRICDYPTCERVLVDLSKNRSKRFCDSVCANRAAVVAYRARNATT</sequence>
<protein>
    <submittedName>
        <fullName evidence="2">CGNR zinc finger domain-containing protein</fullName>
    </submittedName>
</protein>
<comment type="caution">
    <text evidence="2">The sequence shown here is derived from an EMBL/GenBank/DDBJ whole genome shotgun (WGS) entry which is preliminary data.</text>
</comment>
<dbReference type="Proteomes" id="UP001500618">
    <property type="component" value="Unassembled WGS sequence"/>
</dbReference>
<evidence type="ECO:0000313" key="3">
    <source>
        <dbReference type="Proteomes" id="UP001500618"/>
    </source>
</evidence>
<dbReference type="EMBL" id="BAAANY010000009">
    <property type="protein sequence ID" value="GAA1675161.1"/>
    <property type="molecule type" value="Genomic_DNA"/>
</dbReference>
<dbReference type="SUPFAM" id="SSF160904">
    <property type="entry name" value="Jann2411-like"/>
    <property type="match status" value="1"/>
</dbReference>
<accession>A0ABN2GQL3</accession>
<evidence type="ECO:0000313" key="2">
    <source>
        <dbReference type="EMBL" id="GAA1675161.1"/>
    </source>
</evidence>
<feature type="domain" description="Zinc finger CGNR" evidence="1">
    <location>
        <begin position="136"/>
        <end position="177"/>
    </location>
</feature>
<dbReference type="InterPro" id="IPR021005">
    <property type="entry name" value="Znf_CGNR"/>
</dbReference>
<dbReference type="Pfam" id="PF11706">
    <property type="entry name" value="zf-CGNR"/>
    <property type="match status" value="1"/>
</dbReference>
<gene>
    <name evidence="2" type="ORF">GCM10009765_25600</name>
</gene>
<dbReference type="PANTHER" id="PTHR35525:SF3">
    <property type="entry name" value="BLL6575 PROTEIN"/>
    <property type="match status" value="1"/>
</dbReference>
<dbReference type="RefSeq" id="WP_344310110.1">
    <property type="nucleotide sequence ID" value="NZ_BAAANY010000009.1"/>
</dbReference>
<reference evidence="2 3" key="1">
    <citation type="journal article" date="2019" name="Int. J. Syst. Evol. Microbiol.">
        <title>The Global Catalogue of Microorganisms (GCM) 10K type strain sequencing project: providing services to taxonomists for standard genome sequencing and annotation.</title>
        <authorList>
            <consortium name="The Broad Institute Genomics Platform"/>
            <consortium name="The Broad Institute Genome Sequencing Center for Infectious Disease"/>
            <person name="Wu L."/>
            <person name="Ma J."/>
        </authorList>
    </citation>
    <scope>NUCLEOTIDE SEQUENCE [LARGE SCALE GENOMIC DNA]</scope>
    <source>
        <strain evidence="2 3">JCM 14718</strain>
    </source>
</reference>
<dbReference type="InterPro" id="IPR010852">
    <property type="entry name" value="ABATE"/>
</dbReference>
<dbReference type="PANTHER" id="PTHR35525">
    <property type="entry name" value="BLL6575 PROTEIN"/>
    <property type="match status" value="1"/>
</dbReference>
<evidence type="ECO:0000259" key="1">
    <source>
        <dbReference type="Pfam" id="PF11706"/>
    </source>
</evidence>
<proteinExistence type="predicted"/>
<dbReference type="Gene3D" id="1.10.3300.10">
    <property type="entry name" value="Jann2411-like domain"/>
    <property type="match status" value="1"/>
</dbReference>
<dbReference type="Pfam" id="PF07336">
    <property type="entry name" value="ABATE"/>
    <property type="match status" value="1"/>
</dbReference>
<name>A0ABN2GQL3_9ACTN</name>
<dbReference type="InterPro" id="IPR023286">
    <property type="entry name" value="ABATE_dom_sf"/>
</dbReference>